<reference evidence="11 12" key="1">
    <citation type="submission" date="2016-10" db="EMBL/GenBank/DDBJ databases">
        <authorList>
            <person name="de Groot N.N."/>
        </authorList>
    </citation>
    <scope>NUCLEOTIDE SEQUENCE [LARGE SCALE GENOMIC DNA]</scope>
    <source>
        <strain evidence="11 12">DSM 19706</strain>
    </source>
</reference>
<dbReference type="Pfam" id="PF08478">
    <property type="entry name" value="POTRA_1"/>
    <property type="match status" value="1"/>
</dbReference>
<evidence type="ECO:0000313" key="12">
    <source>
        <dbReference type="Proteomes" id="UP000199308"/>
    </source>
</evidence>
<dbReference type="Gene3D" id="3.10.20.310">
    <property type="entry name" value="membrane protein fhac"/>
    <property type="match status" value="1"/>
</dbReference>
<gene>
    <name evidence="9" type="primary">ftsQ</name>
    <name evidence="11" type="ORF">SAMN05660429_00871</name>
</gene>
<evidence type="ECO:0000256" key="9">
    <source>
        <dbReference type="HAMAP-Rule" id="MF_00911"/>
    </source>
</evidence>
<dbReference type="PANTHER" id="PTHR35851">
    <property type="entry name" value="CELL DIVISION PROTEIN FTSQ"/>
    <property type="match status" value="1"/>
</dbReference>
<evidence type="ECO:0000256" key="8">
    <source>
        <dbReference type="ARBA" id="ARBA00023306"/>
    </source>
</evidence>
<evidence type="ECO:0000259" key="10">
    <source>
        <dbReference type="PROSITE" id="PS51779"/>
    </source>
</evidence>
<dbReference type="GO" id="GO:0043093">
    <property type="term" value="P:FtsZ-dependent cytokinesis"/>
    <property type="evidence" value="ECO:0007669"/>
    <property type="project" value="UniProtKB-UniRule"/>
</dbReference>
<dbReference type="AlphaFoldDB" id="A0A1I0AZ28"/>
<dbReference type="PROSITE" id="PS51779">
    <property type="entry name" value="POTRA"/>
    <property type="match status" value="1"/>
</dbReference>
<evidence type="ECO:0000256" key="3">
    <source>
        <dbReference type="ARBA" id="ARBA00022519"/>
    </source>
</evidence>
<dbReference type="HAMAP" id="MF_00911">
    <property type="entry name" value="FtsQ_subfam"/>
    <property type="match status" value="1"/>
</dbReference>
<protein>
    <recommendedName>
        <fullName evidence="9">Cell division protein FtsQ</fullName>
    </recommendedName>
</protein>
<keyword evidence="6 9" id="KW-1133">Transmembrane helix</keyword>
<dbReference type="PANTHER" id="PTHR35851:SF1">
    <property type="entry name" value="CELL DIVISION PROTEIN FTSQ"/>
    <property type="match status" value="1"/>
</dbReference>
<name>A0A1I0AZ28_THASX</name>
<sequence length="256" mass="29571">MARARRKSTKTKTPLHWSFWLGVSFFVLVIIGVLFASYSITEKMVEEESMPVSIVKVSGEMPYTIKADIDGAIAQVNLGNFFQVDVDEIQRQVMNLPWVYSVSVRKQWPNQVNIYVVDQTPVARWNGDFFLNAKGHVFQASADRVAHFLPSFYGPEGSELDSLARFQDFNRLLDYRNLAIEELVLSERYSWQITLDDGVRLNLGREEGIERIQRFMDVYQQLKVNAAEGKQIDYVDLRYDTGVAVGWKEQEKQERV</sequence>
<dbReference type="GO" id="GO:0090529">
    <property type="term" value="P:cell septum assembly"/>
    <property type="evidence" value="ECO:0007669"/>
    <property type="project" value="InterPro"/>
</dbReference>
<keyword evidence="5 9" id="KW-0812">Transmembrane</keyword>
<dbReference type="Pfam" id="PF03799">
    <property type="entry name" value="FtsQ_DivIB_C"/>
    <property type="match status" value="1"/>
</dbReference>
<evidence type="ECO:0000256" key="6">
    <source>
        <dbReference type="ARBA" id="ARBA00022989"/>
    </source>
</evidence>
<comment type="subunit">
    <text evidence="9">Part of a complex composed of FtsB, FtsL and FtsQ.</text>
</comment>
<accession>A0A1I0AZ28</accession>
<dbReference type="RefSeq" id="WP_093327979.1">
    <property type="nucleotide sequence ID" value="NZ_AP027363.1"/>
</dbReference>
<dbReference type="EMBL" id="FOHK01000003">
    <property type="protein sequence ID" value="SES99714.1"/>
    <property type="molecule type" value="Genomic_DNA"/>
</dbReference>
<evidence type="ECO:0000256" key="7">
    <source>
        <dbReference type="ARBA" id="ARBA00023136"/>
    </source>
</evidence>
<evidence type="ECO:0000256" key="2">
    <source>
        <dbReference type="ARBA" id="ARBA00022475"/>
    </source>
</evidence>
<dbReference type="Proteomes" id="UP000199308">
    <property type="component" value="Unassembled WGS sequence"/>
</dbReference>
<dbReference type="InterPro" id="IPR013685">
    <property type="entry name" value="POTRA_FtsQ_type"/>
</dbReference>
<feature type="transmembrane region" description="Helical" evidence="9">
    <location>
        <begin position="20"/>
        <end position="40"/>
    </location>
</feature>
<comment type="subcellular location">
    <subcellularLocation>
        <location evidence="9">Cell inner membrane</location>
        <topology evidence="9">Single-pass type II membrane protein</topology>
    </subcellularLocation>
    <subcellularLocation>
        <location evidence="1">Membrane</location>
    </subcellularLocation>
    <text evidence="9">Localizes to the division septum.</text>
</comment>
<keyword evidence="7 9" id="KW-0472">Membrane</keyword>
<keyword evidence="2 9" id="KW-1003">Cell membrane</keyword>
<keyword evidence="8 9" id="KW-0131">Cell cycle</keyword>
<keyword evidence="3 9" id="KW-0997">Cell inner membrane</keyword>
<dbReference type="InterPro" id="IPR034746">
    <property type="entry name" value="POTRA"/>
</dbReference>
<feature type="domain" description="POTRA" evidence="10">
    <location>
        <begin position="50"/>
        <end position="119"/>
    </location>
</feature>
<dbReference type="InterPro" id="IPR026579">
    <property type="entry name" value="FtsQ"/>
</dbReference>
<comment type="similarity">
    <text evidence="9">Belongs to the FtsQ/DivIB family. FtsQ subfamily.</text>
</comment>
<keyword evidence="12" id="KW-1185">Reference proteome</keyword>
<evidence type="ECO:0000313" key="11">
    <source>
        <dbReference type="EMBL" id="SES99714.1"/>
    </source>
</evidence>
<proteinExistence type="inferred from homology"/>
<evidence type="ECO:0000256" key="5">
    <source>
        <dbReference type="ARBA" id="ARBA00022692"/>
    </source>
</evidence>
<keyword evidence="4 9" id="KW-0132">Cell division</keyword>
<evidence type="ECO:0000256" key="4">
    <source>
        <dbReference type="ARBA" id="ARBA00022618"/>
    </source>
</evidence>
<dbReference type="OrthoDB" id="9790370at2"/>
<dbReference type="InterPro" id="IPR045335">
    <property type="entry name" value="FtsQ_C_sf"/>
</dbReference>
<dbReference type="GO" id="GO:0005886">
    <property type="term" value="C:plasma membrane"/>
    <property type="evidence" value="ECO:0007669"/>
    <property type="project" value="UniProtKB-SubCell"/>
</dbReference>
<dbReference type="STRING" id="349064.SAMN05660429_00871"/>
<comment type="function">
    <text evidence="9">Essential cell division protein. May link together the upstream cell division proteins, which are predominantly cytoplasmic, with the downstream cell division proteins, which are predominantly periplasmic. May control correct divisome assembly.</text>
</comment>
<dbReference type="Gene3D" id="3.40.50.11690">
    <property type="entry name" value="Cell division protein FtsQ/DivIB"/>
    <property type="match status" value="1"/>
</dbReference>
<evidence type="ECO:0000256" key="1">
    <source>
        <dbReference type="ARBA" id="ARBA00004370"/>
    </source>
</evidence>
<organism evidence="11 12">
    <name type="scientific">Thalassotalea agarivorans</name>
    <name type="common">Thalassomonas agarivorans</name>
    <dbReference type="NCBI Taxonomy" id="349064"/>
    <lineage>
        <taxon>Bacteria</taxon>
        <taxon>Pseudomonadati</taxon>
        <taxon>Pseudomonadota</taxon>
        <taxon>Gammaproteobacteria</taxon>
        <taxon>Alteromonadales</taxon>
        <taxon>Colwelliaceae</taxon>
        <taxon>Thalassotalea</taxon>
    </lineage>
</organism>
<dbReference type="InterPro" id="IPR005548">
    <property type="entry name" value="Cell_div_FtsQ/DivIB_C"/>
</dbReference>
<dbReference type="GO" id="GO:0032153">
    <property type="term" value="C:cell division site"/>
    <property type="evidence" value="ECO:0007669"/>
    <property type="project" value="UniProtKB-UniRule"/>
</dbReference>